<feature type="chain" id="PRO_5001644663" evidence="12">
    <location>
        <begin position="22"/>
        <end position="1049"/>
    </location>
</feature>
<evidence type="ECO:0000256" key="8">
    <source>
        <dbReference type="ARBA" id="ARBA00023136"/>
    </source>
</evidence>
<dbReference type="GO" id="GO:0038023">
    <property type="term" value="F:signaling receptor activity"/>
    <property type="evidence" value="ECO:0007669"/>
    <property type="project" value="TreeGrafter"/>
</dbReference>
<reference evidence="14 15" key="1">
    <citation type="journal article" date="2014" name="Nat. Commun.">
        <title>Molecular traces of alternative social organization in a termite genome.</title>
        <authorList>
            <person name="Terrapon N."/>
            <person name="Li C."/>
            <person name="Robertson H.M."/>
            <person name="Ji L."/>
            <person name="Meng X."/>
            <person name="Booth W."/>
            <person name="Chen Z."/>
            <person name="Childers C.P."/>
            <person name="Glastad K.M."/>
            <person name="Gokhale K."/>
            <person name="Gowin J."/>
            <person name="Gronenberg W."/>
            <person name="Hermansen R.A."/>
            <person name="Hu H."/>
            <person name="Hunt B.G."/>
            <person name="Huylmans A.K."/>
            <person name="Khalil S.M."/>
            <person name="Mitchell R.D."/>
            <person name="Munoz-Torres M.C."/>
            <person name="Mustard J.A."/>
            <person name="Pan H."/>
            <person name="Reese J.T."/>
            <person name="Scharf M.E."/>
            <person name="Sun F."/>
            <person name="Vogel H."/>
            <person name="Xiao J."/>
            <person name="Yang W."/>
            <person name="Yang Z."/>
            <person name="Yang Z."/>
            <person name="Zhou J."/>
            <person name="Zhu J."/>
            <person name="Brent C.S."/>
            <person name="Elsik C.G."/>
            <person name="Goodisman M.A."/>
            <person name="Liberles D.A."/>
            <person name="Roe R.M."/>
            <person name="Vargo E.L."/>
            <person name="Vilcinskas A."/>
            <person name="Wang J."/>
            <person name="Bornberg-Bauer E."/>
            <person name="Korb J."/>
            <person name="Zhang G."/>
            <person name="Liebig J."/>
        </authorList>
    </citation>
    <scope>NUCLEOTIDE SEQUENCE [LARGE SCALE GENOMIC DNA]</scope>
    <source>
        <tissue evidence="14">Whole organism</tissue>
    </source>
</reference>
<evidence type="ECO:0000256" key="1">
    <source>
        <dbReference type="ARBA" id="ARBA00004479"/>
    </source>
</evidence>
<keyword evidence="10" id="KW-0325">Glycoprotein</keyword>
<dbReference type="Pfam" id="PF13855">
    <property type="entry name" value="LRR_8"/>
    <property type="match status" value="3"/>
</dbReference>
<gene>
    <name evidence="14" type="ORF">L798_12483</name>
</gene>
<dbReference type="FunFam" id="3.80.10.10:FF:000727">
    <property type="entry name" value="Toll-like protein"/>
    <property type="match status" value="1"/>
</dbReference>
<dbReference type="InterPro" id="IPR000372">
    <property type="entry name" value="LRRNT"/>
</dbReference>
<dbReference type="PROSITE" id="PS51450">
    <property type="entry name" value="LRR"/>
    <property type="match status" value="6"/>
</dbReference>
<dbReference type="OMA" id="EYELNCP"/>
<sequence length="1049" mass="117464">MLVTMRQLMLAAVLAVNTVSSDNSCPVLRKCRCDKNVKGDLDLWCSHVPQKVLLHAKLVPENMLNLQCLSMTWMDYELLSGLNVGSIPLVAFTFCPLPNMSLYQMLLSVGASGVESLVFQNGNLSDPLESSFLEGLTNLKTLILHSNGITSLPEELFQGMTALQYLDLKDNALQLPLHVFDSLSNLQTLELGGNQMTRLEVGIFRNLSRLARLNLWGNNLQNLTQDVFTGLSSLEFLDLSSNKLTSISADLFHMMPKLKEITMPGNNFTSLPHDLFTSTSSLTKLGLYNNRQQLQHIPPGLLANLTNLLEVYLNMCGITQVPGDIFWGSLAIVNISLHGNLLTTLPEELFRDTVSLRNLKLGNNQLQTLPDGVFFGLGKLEALELDHNHLTSITGDLLKDLRRLERLNLEHNKLQHIAVRAFTHVPGLKDLTLSHNRLSLSGPQTEIGEVQSVLSACVQLEKLFVSNNSIKTVFSDWVLTLLNLRTLDLSHNLISNLTLEDMQFLSNSITVDLTYNSISSVDLQNLELVASAQVPHRHLPKREILLEGNPLMCDCKLYDLLRYFEDRLEPEARSMFEIIPGNLTCAAPPEWSGIAVNHLSSVKIQCPLPQLGDCPNPCTCSGRPADSALVVDCSGLKLSQSPASLPDPLKLNKSVLWPRRLRLNHTELWLKRNGIVKFPWNTAPGYSRVTKLYLSYNNISTFVAEQVPPHLQVLELDHNNLTQLDASILQAFGNKTGLQHITLHANPWHCDCEARGIITFLQEHFTQVAYLPNVTCGDGSGRSLSNLTFSDICPVSSTTIVTMSIIIALSGIIVGISVALYYYYQNEVKVWLYARGLCLWFVTEEELDKEKLYDAFISYSHRDEEFVVNHLVPGLEGGTTQFKLCLHYRDWIAGEWIPNQIARSVEDSRRTLVVLSPSFLESVWGRMEFRTAHSQALSEGRARVIVLLYGDVGPMEQLDPELRAYLSMNTYVKWGDPWFWDKLRYALPHPQKVGERGMELNPRRKVKDDKLELINPSIPPSATTTTFTHTPMTQSSIPFRAAPVTNGDT</sequence>
<dbReference type="SMART" id="SM00369">
    <property type="entry name" value="LRR_TYP"/>
    <property type="match status" value="15"/>
</dbReference>
<organism evidence="14 15">
    <name type="scientific">Zootermopsis nevadensis</name>
    <name type="common">Dampwood termite</name>
    <dbReference type="NCBI Taxonomy" id="136037"/>
    <lineage>
        <taxon>Eukaryota</taxon>
        <taxon>Metazoa</taxon>
        <taxon>Ecdysozoa</taxon>
        <taxon>Arthropoda</taxon>
        <taxon>Hexapoda</taxon>
        <taxon>Insecta</taxon>
        <taxon>Pterygota</taxon>
        <taxon>Neoptera</taxon>
        <taxon>Polyneoptera</taxon>
        <taxon>Dictyoptera</taxon>
        <taxon>Blattodea</taxon>
        <taxon>Blattoidea</taxon>
        <taxon>Termitoidae</taxon>
        <taxon>Termopsidae</taxon>
        <taxon>Zootermopsis</taxon>
    </lineage>
</organism>
<keyword evidence="4 11" id="KW-0812">Transmembrane</keyword>
<dbReference type="SMART" id="SM00365">
    <property type="entry name" value="LRR_SD22"/>
    <property type="match status" value="5"/>
</dbReference>
<accession>A0A067R3H7</accession>
<dbReference type="FunFam" id="3.80.10.10:FF:001164">
    <property type="entry name" value="GH01279p"/>
    <property type="match status" value="1"/>
</dbReference>
<dbReference type="InterPro" id="IPR000483">
    <property type="entry name" value="Cys-rich_flank_reg_C"/>
</dbReference>
<evidence type="ECO:0000313" key="14">
    <source>
        <dbReference type="EMBL" id="KDR13629.1"/>
    </source>
</evidence>
<protein>
    <submittedName>
        <fullName evidence="14">Protein toll</fullName>
    </submittedName>
</protein>
<dbReference type="Pfam" id="PF00560">
    <property type="entry name" value="LRR_1"/>
    <property type="match status" value="1"/>
</dbReference>
<dbReference type="Gene3D" id="3.80.10.10">
    <property type="entry name" value="Ribonuclease Inhibitor"/>
    <property type="match status" value="3"/>
</dbReference>
<evidence type="ECO:0000256" key="7">
    <source>
        <dbReference type="ARBA" id="ARBA00022989"/>
    </source>
</evidence>
<evidence type="ECO:0000256" key="4">
    <source>
        <dbReference type="ARBA" id="ARBA00022692"/>
    </source>
</evidence>
<dbReference type="PROSITE" id="PS50104">
    <property type="entry name" value="TIR"/>
    <property type="match status" value="1"/>
</dbReference>
<dbReference type="GO" id="GO:0005886">
    <property type="term" value="C:plasma membrane"/>
    <property type="evidence" value="ECO:0007669"/>
    <property type="project" value="TreeGrafter"/>
</dbReference>
<evidence type="ECO:0000256" key="5">
    <source>
        <dbReference type="ARBA" id="ARBA00022729"/>
    </source>
</evidence>
<keyword evidence="3" id="KW-0433">Leucine-rich repeat</keyword>
<dbReference type="FunCoup" id="A0A067R3H7">
    <property type="interactions" value="62"/>
</dbReference>
<dbReference type="InParanoid" id="A0A067R3H7"/>
<feature type="signal peptide" evidence="12">
    <location>
        <begin position="1"/>
        <end position="21"/>
    </location>
</feature>
<keyword evidence="8 11" id="KW-0472">Membrane</keyword>
<dbReference type="SMART" id="SM00364">
    <property type="entry name" value="LRR_BAC"/>
    <property type="match status" value="4"/>
</dbReference>
<dbReference type="GO" id="GO:0002224">
    <property type="term" value="P:toll-like receptor signaling pathway"/>
    <property type="evidence" value="ECO:0007669"/>
    <property type="project" value="TreeGrafter"/>
</dbReference>
<keyword evidence="5 12" id="KW-0732">Signal</keyword>
<dbReference type="InterPro" id="IPR000157">
    <property type="entry name" value="TIR_dom"/>
</dbReference>
<dbReference type="eggNOG" id="KOG4641">
    <property type="taxonomic scope" value="Eukaryota"/>
</dbReference>
<dbReference type="EMBL" id="KK852931">
    <property type="protein sequence ID" value="KDR13629.1"/>
    <property type="molecule type" value="Genomic_DNA"/>
</dbReference>
<dbReference type="InterPro" id="IPR035897">
    <property type="entry name" value="Toll_tir_struct_dom_sf"/>
</dbReference>
<keyword evidence="6" id="KW-0677">Repeat</keyword>
<dbReference type="SMART" id="SM00082">
    <property type="entry name" value="LRRCT"/>
    <property type="match status" value="2"/>
</dbReference>
<evidence type="ECO:0000313" key="15">
    <source>
        <dbReference type="Proteomes" id="UP000027135"/>
    </source>
</evidence>
<name>A0A067R3H7_ZOONE</name>
<evidence type="ECO:0000259" key="13">
    <source>
        <dbReference type="PROSITE" id="PS50104"/>
    </source>
</evidence>
<evidence type="ECO:0000256" key="12">
    <source>
        <dbReference type="SAM" id="SignalP"/>
    </source>
</evidence>
<keyword evidence="7 11" id="KW-1133">Transmembrane helix</keyword>
<dbReference type="PANTHER" id="PTHR24365:SF541">
    <property type="entry name" value="PROTEIN TOLL-RELATED"/>
    <property type="match status" value="1"/>
</dbReference>
<dbReference type="SUPFAM" id="SSF52058">
    <property type="entry name" value="L domain-like"/>
    <property type="match status" value="3"/>
</dbReference>
<dbReference type="SMART" id="SM00255">
    <property type="entry name" value="TIR"/>
    <property type="match status" value="1"/>
</dbReference>
<comment type="similarity">
    <text evidence="2">Belongs to the Toll-like receptor family.</text>
</comment>
<evidence type="ECO:0000256" key="9">
    <source>
        <dbReference type="ARBA" id="ARBA00023170"/>
    </source>
</evidence>
<proteinExistence type="inferred from homology"/>
<dbReference type="SUPFAM" id="SSF52200">
    <property type="entry name" value="Toll/Interleukin receptor TIR domain"/>
    <property type="match status" value="1"/>
</dbReference>
<evidence type="ECO:0000256" key="10">
    <source>
        <dbReference type="ARBA" id="ARBA00023180"/>
    </source>
</evidence>
<comment type="subcellular location">
    <subcellularLocation>
        <location evidence="1">Membrane</location>
        <topology evidence="1">Single-pass type I membrane protein</topology>
    </subcellularLocation>
</comment>
<dbReference type="InterPro" id="IPR001611">
    <property type="entry name" value="Leu-rich_rpt"/>
</dbReference>
<dbReference type="Proteomes" id="UP000027135">
    <property type="component" value="Unassembled WGS sequence"/>
</dbReference>
<evidence type="ECO:0000256" key="6">
    <source>
        <dbReference type="ARBA" id="ARBA00022737"/>
    </source>
</evidence>
<evidence type="ECO:0000256" key="2">
    <source>
        <dbReference type="ARBA" id="ARBA00009634"/>
    </source>
</evidence>
<dbReference type="FunFam" id="3.40.50.10140:FF:000020">
    <property type="entry name" value="Blast:Protein toll"/>
    <property type="match status" value="1"/>
</dbReference>
<dbReference type="Gene3D" id="3.40.50.10140">
    <property type="entry name" value="Toll/interleukin-1 receptor homology (TIR) domain"/>
    <property type="match status" value="1"/>
</dbReference>
<dbReference type="InterPro" id="IPR003591">
    <property type="entry name" value="Leu-rich_rpt_typical-subtyp"/>
</dbReference>
<keyword evidence="9" id="KW-0675">Receptor</keyword>
<feature type="transmembrane region" description="Helical" evidence="11">
    <location>
        <begin position="800"/>
        <end position="824"/>
    </location>
</feature>
<keyword evidence="15" id="KW-1185">Reference proteome</keyword>
<dbReference type="InterPro" id="IPR032675">
    <property type="entry name" value="LRR_dom_sf"/>
</dbReference>
<dbReference type="PANTHER" id="PTHR24365">
    <property type="entry name" value="TOLL-LIKE RECEPTOR"/>
    <property type="match status" value="1"/>
</dbReference>
<dbReference type="PRINTS" id="PR01537">
    <property type="entry name" value="INTRLKN1R1F"/>
</dbReference>
<evidence type="ECO:0000256" key="11">
    <source>
        <dbReference type="SAM" id="Phobius"/>
    </source>
</evidence>
<dbReference type="SMART" id="SM00013">
    <property type="entry name" value="LRRNT"/>
    <property type="match status" value="1"/>
</dbReference>
<dbReference type="AlphaFoldDB" id="A0A067R3H7"/>
<feature type="domain" description="TIR" evidence="13">
    <location>
        <begin position="851"/>
        <end position="987"/>
    </location>
</feature>
<evidence type="ECO:0000256" key="3">
    <source>
        <dbReference type="ARBA" id="ARBA00022614"/>
    </source>
</evidence>
<dbReference type="STRING" id="136037.A0A067R3H7"/>
<dbReference type="Pfam" id="PF01582">
    <property type="entry name" value="TIR"/>
    <property type="match status" value="1"/>
</dbReference>
<dbReference type="PRINTS" id="PR00019">
    <property type="entry name" value="LEURICHRPT"/>
</dbReference>